<reference evidence="1 2" key="1">
    <citation type="submission" date="2018-09" db="EMBL/GenBank/DDBJ databases">
        <authorList>
            <person name="Zhu H."/>
        </authorList>
    </citation>
    <scope>NUCLEOTIDE SEQUENCE [LARGE SCALE GENOMIC DNA]</scope>
    <source>
        <strain evidence="1 2">K2R10-39</strain>
    </source>
</reference>
<evidence type="ECO:0000313" key="2">
    <source>
        <dbReference type="Proteomes" id="UP000285190"/>
    </source>
</evidence>
<dbReference type="Proteomes" id="UP000285190">
    <property type="component" value="Unassembled WGS sequence"/>
</dbReference>
<sequence>MIDGEPQVVHYCGLTFDMSGHPQASEGLGSTAGDVMESKLHLLGALDTLTLKPTAELRDIIKHLLHMLRKDENVREEKCWQGCSTSRCNRISKRVGAGIHFVDLSGEMENLCFELTRRGEWARVTSLSIGLAISKRATKECSRHSFGSASLSSSSLMERTAARNTIAFRYSSKECLYRKRMGSAASSIA</sequence>
<accession>A0A418X3K3</accession>
<dbReference type="AlphaFoldDB" id="A0A418X3K3"/>
<name>A0A418X3K3_9BURK</name>
<comment type="caution">
    <text evidence="1">The sequence shown here is derived from an EMBL/GenBank/DDBJ whole genome shotgun (WGS) entry which is preliminary data.</text>
</comment>
<keyword evidence="2" id="KW-1185">Reference proteome</keyword>
<gene>
    <name evidence="1" type="ORF">D3870_14305</name>
</gene>
<dbReference type="RefSeq" id="WP_119740105.1">
    <property type="nucleotide sequence ID" value="NZ_QYUN01000002.1"/>
</dbReference>
<evidence type="ECO:0000313" key="1">
    <source>
        <dbReference type="EMBL" id="RJG07016.1"/>
    </source>
</evidence>
<organism evidence="1 2">
    <name type="scientific">Noviherbaspirillum cavernae</name>
    <dbReference type="NCBI Taxonomy" id="2320862"/>
    <lineage>
        <taxon>Bacteria</taxon>
        <taxon>Pseudomonadati</taxon>
        <taxon>Pseudomonadota</taxon>
        <taxon>Betaproteobacteria</taxon>
        <taxon>Burkholderiales</taxon>
        <taxon>Oxalobacteraceae</taxon>
        <taxon>Noviherbaspirillum</taxon>
    </lineage>
</organism>
<dbReference type="EMBL" id="QYUN01000002">
    <property type="protein sequence ID" value="RJG07016.1"/>
    <property type="molecule type" value="Genomic_DNA"/>
</dbReference>
<protein>
    <submittedName>
        <fullName evidence="1">Uncharacterized protein</fullName>
    </submittedName>
</protein>
<proteinExistence type="predicted"/>